<feature type="transmembrane region" description="Helical" evidence="4">
    <location>
        <begin position="42"/>
        <end position="62"/>
    </location>
</feature>
<dbReference type="CDD" id="cd06225">
    <property type="entry name" value="HAMP"/>
    <property type="match status" value="1"/>
</dbReference>
<evidence type="ECO:0000259" key="6">
    <source>
        <dbReference type="PROSITE" id="PS50885"/>
    </source>
</evidence>
<protein>
    <submittedName>
        <fullName evidence="7">Methyl-accepting chemotaxis protein</fullName>
    </submittedName>
</protein>
<dbReference type="PANTHER" id="PTHR43531:SF14">
    <property type="entry name" value="METHYL-ACCEPTING CHEMOTAXIS PROTEIN I-RELATED"/>
    <property type="match status" value="1"/>
</dbReference>
<dbReference type="InterPro" id="IPR051310">
    <property type="entry name" value="MCP_chemotaxis"/>
</dbReference>
<keyword evidence="8" id="KW-1185">Reference proteome</keyword>
<dbReference type="EMBL" id="BPMK01000019">
    <property type="protein sequence ID" value="GIZ53669.1"/>
    <property type="molecule type" value="Genomic_DNA"/>
</dbReference>
<dbReference type="InterPro" id="IPR033462">
    <property type="entry name" value="Cache_3-Cache_2"/>
</dbReference>
<dbReference type="Proteomes" id="UP000887222">
    <property type="component" value="Unassembled WGS sequence"/>
</dbReference>
<dbReference type="SMART" id="SM00283">
    <property type="entry name" value="MA"/>
    <property type="match status" value="1"/>
</dbReference>
<reference evidence="7 8" key="1">
    <citation type="journal article" date="2022" name="Int. J. Syst. Evol. Microbiol.">
        <title>Noviherbaspirillum aridicola sp. nov., isolated from an arid soil in Pakistan.</title>
        <authorList>
            <person name="Khan I.U."/>
            <person name="Saqib M."/>
            <person name="Amin A."/>
            <person name="Hussain F."/>
            <person name="Li L."/>
            <person name="Liu Y.H."/>
            <person name="Fang B.Z."/>
            <person name="Ahmed I."/>
            <person name="Li W.J."/>
        </authorList>
    </citation>
    <scope>NUCLEOTIDE SEQUENCE [LARGE SCALE GENOMIC DNA]</scope>
    <source>
        <strain evidence="7 8">NCCP-691</strain>
    </source>
</reference>
<organism evidence="7 8">
    <name type="scientific">Noviherbaspirillum aridicola</name>
    <dbReference type="NCBI Taxonomy" id="2849687"/>
    <lineage>
        <taxon>Bacteria</taxon>
        <taxon>Pseudomonadati</taxon>
        <taxon>Pseudomonadota</taxon>
        <taxon>Betaproteobacteria</taxon>
        <taxon>Burkholderiales</taxon>
        <taxon>Oxalobacteraceae</taxon>
        <taxon>Noviherbaspirillum</taxon>
    </lineage>
</organism>
<dbReference type="InterPro" id="IPR029151">
    <property type="entry name" value="Sensor-like_sf"/>
</dbReference>
<dbReference type="Gene3D" id="3.30.450.20">
    <property type="entry name" value="PAS domain"/>
    <property type="match status" value="1"/>
</dbReference>
<dbReference type="PROSITE" id="PS50111">
    <property type="entry name" value="CHEMOTAXIS_TRANSDUC_2"/>
    <property type="match status" value="1"/>
</dbReference>
<dbReference type="PANTHER" id="PTHR43531">
    <property type="entry name" value="PROTEIN ICFG"/>
    <property type="match status" value="1"/>
</dbReference>
<dbReference type="SUPFAM" id="SSF58104">
    <property type="entry name" value="Methyl-accepting chemotaxis protein (MCP) signaling domain"/>
    <property type="match status" value="1"/>
</dbReference>
<comment type="similarity">
    <text evidence="2">Belongs to the methyl-accepting chemotaxis (MCP) protein family.</text>
</comment>
<dbReference type="SMART" id="SM00304">
    <property type="entry name" value="HAMP"/>
    <property type="match status" value="1"/>
</dbReference>
<dbReference type="InterPro" id="IPR004089">
    <property type="entry name" value="MCPsignal_dom"/>
</dbReference>
<evidence type="ECO:0000256" key="2">
    <source>
        <dbReference type="ARBA" id="ARBA00029447"/>
    </source>
</evidence>
<feature type="domain" description="Methyl-accepting transducer" evidence="5">
    <location>
        <begin position="435"/>
        <end position="664"/>
    </location>
</feature>
<evidence type="ECO:0000256" key="3">
    <source>
        <dbReference type="PROSITE-ProRule" id="PRU00284"/>
    </source>
</evidence>
<dbReference type="Gene3D" id="1.10.287.950">
    <property type="entry name" value="Methyl-accepting chemotaxis protein"/>
    <property type="match status" value="1"/>
</dbReference>
<evidence type="ECO:0000256" key="1">
    <source>
        <dbReference type="ARBA" id="ARBA00022481"/>
    </source>
</evidence>
<dbReference type="PROSITE" id="PS50885">
    <property type="entry name" value="HAMP"/>
    <property type="match status" value="1"/>
</dbReference>
<dbReference type="CDD" id="cd11386">
    <property type="entry name" value="MCP_signal"/>
    <property type="match status" value="1"/>
</dbReference>
<comment type="caution">
    <text evidence="7">The sequence shown here is derived from an EMBL/GenBank/DDBJ whole genome shotgun (WGS) entry which is preliminary data.</text>
</comment>
<keyword evidence="3" id="KW-0807">Transducer</keyword>
<feature type="transmembrane region" description="Helical" evidence="4">
    <location>
        <begin position="355"/>
        <end position="376"/>
    </location>
</feature>
<sequence>MRYLARSAIPFQSTVQNLRSSSAGIAGVISRPAAAWTVGARLTAFTIALAALLFVLFIVFIAHTASTALEKRSQELVEAQAAGVTQMLETSSRTQLAVVARYAQIFAQQLPGSFSLDGANEIDTGGTMAPVLAHDGAPLNLDFSAVDRFTQLTGGNATVFARKGDDFIRVSTSVKKADGNRAVGTSLGSTHPAHAAILQGQTYRGMAVLFGKPHVTEYMPIRDGAGKVIGILYVGIDISADVALLKDRVKQLRVGESGYFFILDARRGDGLGTFLVHPSLQGQKGLALRDADGGEYIRGMLEAGQGTMRLTLADGENGAARAQRVAYQTSKDWQWTIAGVAYDDEIAAEVDRLRAIAIATGALALLGFAAALLLIVRRTVSRPLAAATEAAERLAAGDLTVRLEIARHDEIGRLMGAMNGISQGLSSMVATIRRGTEDVSSASAQIATGNQDLSARTEQQSSALAQTAASMEELTASVAQNADHARQANDLAASASSIAEQGGEVVSQVVDTMGSIADSSRRIVDIIGVIDGIAFQTNILALNAAVEAARAGELGRGFAVVASEVRSLAQRSAAAAREIKALIDDSAGKVDTGSKLVGDAGRTMEDVVESVRKVSAIMAEITSATAEQRQGIGQVNDAMIGMEQVTRQNAAMVEEAAAAAQAMQQQAARLAEAVSVFRLG</sequence>
<evidence type="ECO:0000259" key="5">
    <source>
        <dbReference type="PROSITE" id="PS50111"/>
    </source>
</evidence>
<keyword evidence="4" id="KW-0812">Transmembrane</keyword>
<keyword evidence="1" id="KW-0488">Methylation</keyword>
<dbReference type="Pfam" id="PF00015">
    <property type="entry name" value="MCPsignal"/>
    <property type="match status" value="1"/>
</dbReference>
<dbReference type="SUPFAM" id="SSF103190">
    <property type="entry name" value="Sensory domain-like"/>
    <property type="match status" value="1"/>
</dbReference>
<gene>
    <name evidence="7" type="ORF">NCCP691_36830</name>
</gene>
<evidence type="ECO:0000313" key="7">
    <source>
        <dbReference type="EMBL" id="GIZ53669.1"/>
    </source>
</evidence>
<name>A0ABQ4Q8X6_9BURK</name>
<evidence type="ECO:0000313" key="8">
    <source>
        <dbReference type="Proteomes" id="UP000887222"/>
    </source>
</evidence>
<dbReference type="Pfam" id="PF00672">
    <property type="entry name" value="HAMP"/>
    <property type="match status" value="1"/>
</dbReference>
<dbReference type="CDD" id="cd12912">
    <property type="entry name" value="PDC2_MCP_like"/>
    <property type="match status" value="1"/>
</dbReference>
<keyword evidence="4" id="KW-1133">Transmembrane helix</keyword>
<accession>A0ABQ4Q8X6</accession>
<keyword evidence="4" id="KW-0472">Membrane</keyword>
<feature type="domain" description="HAMP" evidence="6">
    <location>
        <begin position="378"/>
        <end position="430"/>
    </location>
</feature>
<dbReference type="Pfam" id="PF17201">
    <property type="entry name" value="Cache_3-Cache_2"/>
    <property type="match status" value="1"/>
</dbReference>
<evidence type="ECO:0000256" key="4">
    <source>
        <dbReference type="SAM" id="Phobius"/>
    </source>
</evidence>
<proteinExistence type="inferred from homology"/>
<dbReference type="InterPro" id="IPR003660">
    <property type="entry name" value="HAMP_dom"/>
</dbReference>